<feature type="domain" description="NADH-ubiquinone oxidoreductase 51kDa subunit iron-sulphur binding" evidence="9">
    <location>
        <begin position="345"/>
        <end position="427"/>
    </location>
</feature>
<accession>A0A6P2C3R1</accession>
<evidence type="ECO:0000259" key="9">
    <source>
        <dbReference type="Pfam" id="PF10589"/>
    </source>
</evidence>
<dbReference type="SUPFAM" id="SSF142019">
    <property type="entry name" value="Nqo1 FMN-binding domain-like"/>
    <property type="match status" value="1"/>
</dbReference>
<dbReference type="InterPro" id="IPR037225">
    <property type="entry name" value="Nuo51_FMN-bd_sf"/>
</dbReference>
<dbReference type="Proteomes" id="UP000460272">
    <property type="component" value="Unassembled WGS sequence"/>
</dbReference>
<keyword evidence="4" id="KW-0408">Iron</keyword>
<dbReference type="Pfam" id="PF10531">
    <property type="entry name" value="SLBB"/>
    <property type="match status" value="1"/>
</dbReference>
<gene>
    <name evidence="10" type="ORF">EAS64_00860</name>
</gene>
<evidence type="ECO:0000256" key="6">
    <source>
        <dbReference type="SAM" id="MobiDB-lite"/>
    </source>
</evidence>
<feature type="domain" description="NADH-ubiquinone oxidoreductase 51kDa subunit FMN-binding" evidence="7">
    <location>
        <begin position="72"/>
        <end position="231"/>
    </location>
</feature>
<dbReference type="GO" id="GO:0046872">
    <property type="term" value="F:metal ion binding"/>
    <property type="evidence" value="ECO:0007669"/>
    <property type="project" value="UniProtKB-KW"/>
</dbReference>
<evidence type="ECO:0000259" key="7">
    <source>
        <dbReference type="Pfam" id="PF01512"/>
    </source>
</evidence>
<name>A0A6P2C3R1_9ACTN</name>
<protein>
    <submittedName>
        <fullName evidence="10">Proton-conducting membrane transporter</fullName>
    </submittedName>
</protein>
<dbReference type="PANTHER" id="PTHR43578">
    <property type="entry name" value="NADH-QUINONE OXIDOREDUCTASE SUBUNIT F"/>
    <property type="match status" value="1"/>
</dbReference>
<dbReference type="SUPFAM" id="SSF142984">
    <property type="entry name" value="Nqo1 middle domain-like"/>
    <property type="match status" value="1"/>
</dbReference>
<reference evidence="10 11" key="1">
    <citation type="submission" date="2018-11" db="EMBL/GenBank/DDBJ databases">
        <title>Trebonia kvetii gen.nov., sp.nov., a novel acidophilic actinobacterium, and proposal of the new actinobacterial family Treboniaceae fam. nov.</title>
        <authorList>
            <person name="Rapoport D."/>
            <person name="Sagova-Mareckova M."/>
            <person name="Sedlacek I."/>
            <person name="Provaznik J."/>
            <person name="Kralova S."/>
            <person name="Pavlinic D."/>
            <person name="Benes V."/>
            <person name="Kopecky J."/>
        </authorList>
    </citation>
    <scope>NUCLEOTIDE SEQUENCE [LARGE SCALE GENOMIC DNA]</scope>
    <source>
        <strain evidence="10 11">15Tr583</strain>
    </source>
</reference>
<proteinExistence type="inferred from homology"/>
<comment type="similarity">
    <text evidence="1">Belongs to the complex I 51 kDa subunit family.</text>
</comment>
<dbReference type="InterPro" id="IPR019554">
    <property type="entry name" value="Soluble_ligand-bd"/>
</dbReference>
<evidence type="ECO:0000256" key="1">
    <source>
        <dbReference type="ARBA" id="ARBA00007523"/>
    </source>
</evidence>
<dbReference type="Pfam" id="PF01512">
    <property type="entry name" value="Complex1_51K"/>
    <property type="match status" value="1"/>
</dbReference>
<dbReference type="InterPro" id="IPR019575">
    <property type="entry name" value="Nuop51_4Fe4S-bd"/>
</dbReference>
<dbReference type="InterPro" id="IPR037207">
    <property type="entry name" value="Nuop51_4Fe4S-bd_sf"/>
</dbReference>
<evidence type="ECO:0000256" key="3">
    <source>
        <dbReference type="ARBA" id="ARBA00022723"/>
    </source>
</evidence>
<dbReference type="InterPro" id="IPR011538">
    <property type="entry name" value="Nuo51_FMN-bd"/>
</dbReference>
<dbReference type="AlphaFoldDB" id="A0A6P2C3R1"/>
<dbReference type="OrthoDB" id="9805533at2"/>
<evidence type="ECO:0000313" key="11">
    <source>
        <dbReference type="Proteomes" id="UP000460272"/>
    </source>
</evidence>
<sequence>MRTVGDLSVNGERAELDGDAAWGLDAGHAADGPAADGSLSRLLPPVPVRELRAHEARYGPPGLRGGSLIDEVTRAGLTGRGGAAYPAGPKLSSVRERAGLRGSVVVANGMESEPASAKDASLLARVPHLVLDGIALAAEAVAARSAYLCVRRQAQADMLAAVIAERGAHDPVPVKLVLVPERYVSSAESALVRHLNGGPALPGFTPPRPFERGVRGRPTLVSNVETLANIALISRHGASWFRSVGTGTAPGSVLVTVAGAVKRPGVHEIPLGMPVRDVLGLAGGCAEIGGVQAVLAGGFFGSWLPGGAPLDTPATPDALRSAGASFGAGIFLALPAGGCGLAETTRVLRYLAEQSAGQCGPCVNGLPAIADAFGQLAFGRGPHVRTVRELRELFGLVDGRGACHLPDGVTRLGESALRVFAEDMRRHERGPCPAAFGSRWLPVPAGLTRAPERRQTSRQMATIKLGTSPEQAVRP</sequence>
<dbReference type="Gene3D" id="1.20.1440.230">
    <property type="entry name" value="NADH-ubiquinone oxidoreductase 51kDa subunit, iron-sulphur binding domain"/>
    <property type="match status" value="1"/>
</dbReference>
<feature type="domain" description="Soluble ligand binding" evidence="8">
    <location>
        <begin position="255"/>
        <end position="289"/>
    </location>
</feature>
<evidence type="ECO:0000256" key="2">
    <source>
        <dbReference type="ARBA" id="ARBA00022485"/>
    </source>
</evidence>
<dbReference type="Pfam" id="PF10589">
    <property type="entry name" value="NADH_4Fe-4S"/>
    <property type="match status" value="1"/>
</dbReference>
<evidence type="ECO:0000256" key="5">
    <source>
        <dbReference type="ARBA" id="ARBA00023014"/>
    </source>
</evidence>
<keyword evidence="5" id="KW-0411">Iron-sulfur</keyword>
<keyword evidence="3" id="KW-0479">Metal-binding</keyword>
<evidence type="ECO:0000256" key="4">
    <source>
        <dbReference type="ARBA" id="ARBA00023004"/>
    </source>
</evidence>
<dbReference type="Gene3D" id="3.40.50.11540">
    <property type="entry name" value="NADH-ubiquinone oxidoreductase 51kDa subunit"/>
    <property type="match status" value="1"/>
</dbReference>
<dbReference type="PANTHER" id="PTHR43578:SF3">
    <property type="entry name" value="NADH-QUINONE OXIDOREDUCTASE SUBUNIT F"/>
    <property type="match status" value="1"/>
</dbReference>
<evidence type="ECO:0000313" key="10">
    <source>
        <dbReference type="EMBL" id="TVZ06049.1"/>
    </source>
</evidence>
<organism evidence="10 11">
    <name type="scientific">Trebonia kvetii</name>
    <dbReference type="NCBI Taxonomy" id="2480626"/>
    <lineage>
        <taxon>Bacteria</taxon>
        <taxon>Bacillati</taxon>
        <taxon>Actinomycetota</taxon>
        <taxon>Actinomycetes</taxon>
        <taxon>Streptosporangiales</taxon>
        <taxon>Treboniaceae</taxon>
        <taxon>Trebonia</taxon>
    </lineage>
</organism>
<keyword evidence="11" id="KW-1185">Reference proteome</keyword>
<dbReference type="SUPFAM" id="SSF140490">
    <property type="entry name" value="Nqo1C-terminal domain-like"/>
    <property type="match status" value="1"/>
</dbReference>
<dbReference type="GO" id="GO:0051539">
    <property type="term" value="F:4 iron, 4 sulfur cluster binding"/>
    <property type="evidence" value="ECO:0007669"/>
    <property type="project" value="UniProtKB-KW"/>
</dbReference>
<dbReference type="EMBL" id="RPFW01000001">
    <property type="protein sequence ID" value="TVZ06049.1"/>
    <property type="molecule type" value="Genomic_DNA"/>
</dbReference>
<keyword evidence="2" id="KW-0004">4Fe-4S</keyword>
<evidence type="ECO:0000259" key="8">
    <source>
        <dbReference type="Pfam" id="PF10531"/>
    </source>
</evidence>
<comment type="caution">
    <text evidence="10">The sequence shown here is derived from an EMBL/GenBank/DDBJ whole genome shotgun (WGS) entry which is preliminary data.</text>
</comment>
<feature type="region of interest" description="Disordered" evidence="6">
    <location>
        <begin position="450"/>
        <end position="475"/>
    </location>
</feature>
<dbReference type="Gene3D" id="3.10.20.600">
    <property type="match status" value="1"/>
</dbReference>